<accession>A0A9X2H7R9</accession>
<keyword evidence="5" id="KW-1185">Reference proteome</keyword>
<name>A0A9X2H7R9_9MICO</name>
<dbReference type="RefSeq" id="WP_156999649.1">
    <property type="nucleotide sequence ID" value="NZ_BAAANU010000017.1"/>
</dbReference>
<evidence type="ECO:0000256" key="3">
    <source>
        <dbReference type="SAM" id="Phobius"/>
    </source>
</evidence>
<organism evidence="4 5">
    <name type="scientific">Agromyces terreus</name>
    <dbReference type="NCBI Taxonomy" id="424795"/>
    <lineage>
        <taxon>Bacteria</taxon>
        <taxon>Bacillati</taxon>
        <taxon>Actinomycetota</taxon>
        <taxon>Actinomycetes</taxon>
        <taxon>Micrococcales</taxon>
        <taxon>Microbacteriaceae</taxon>
        <taxon>Agromyces</taxon>
    </lineage>
</organism>
<feature type="compositionally biased region" description="Low complexity" evidence="2">
    <location>
        <begin position="40"/>
        <end position="50"/>
    </location>
</feature>
<reference evidence="4" key="1">
    <citation type="submission" date="2022-06" db="EMBL/GenBank/DDBJ databases">
        <title>Sequencing the genomes of 1000 actinobacteria strains.</title>
        <authorList>
            <person name="Klenk H.-P."/>
        </authorList>
    </citation>
    <scope>NUCLEOTIDE SEQUENCE</scope>
    <source>
        <strain evidence="4">DSM 22016</strain>
    </source>
</reference>
<dbReference type="Gene3D" id="2.60.40.1240">
    <property type="match status" value="1"/>
</dbReference>
<dbReference type="AlphaFoldDB" id="A0A9X2H7R9"/>
<feature type="transmembrane region" description="Helical" evidence="3">
    <location>
        <begin position="174"/>
        <end position="199"/>
    </location>
</feature>
<feature type="compositionally biased region" description="Basic and acidic residues" evidence="2">
    <location>
        <begin position="1"/>
        <end position="18"/>
    </location>
</feature>
<keyword evidence="3" id="KW-0812">Transmembrane</keyword>
<evidence type="ECO:0000256" key="2">
    <source>
        <dbReference type="SAM" id="MobiDB-lite"/>
    </source>
</evidence>
<evidence type="ECO:0000313" key="4">
    <source>
        <dbReference type="EMBL" id="MCP2371524.1"/>
    </source>
</evidence>
<comment type="caution">
    <text evidence="4">The sequence shown here is derived from an EMBL/GenBank/DDBJ whole genome shotgun (WGS) entry which is preliminary data.</text>
</comment>
<dbReference type="EMBL" id="JAMZDY010000001">
    <property type="protein sequence ID" value="MCP2371524.1"/>
    <property type="molecule type" value="Genomic_DNA"/>
</dbReference>
<dbReference type="InterPro" id="IPR029050">
    <property type="entry name" value="Immunoprotect_excell_Ig-like"/>
</dbReference>
<protein>
    <recommendedName>
        <fullName evidence="6">DUF4190 domain-containing protein</fullName>
    </recommendedName>
</protein>
<feature type="transmembrane region" description="Helical" evidence="3">
    <location>
        <begin position="144"/>
        <end position="162"/>
    </location>
</feature>
<dbReference type="OrthoDB" id="4424518at2"/>
<keyword evidence="3" id="KW-0472">Membrane</keyword>
<feature type="region of interest" description="Disordered" evidence="2">
    <location>
        <begin position="1"/>
        <end position="67"/>
    </location>
</feature>
<feature type="compositionally biased region" description="Pro residues" evidence="2">
    <location>
        <begin position="51"/>
        <end position="61"/>
    </location>
</feature>
<evidence type="ECO:0008006" key="6">
    <source>
        <dbReference type="Google" id="ProtNLM"/>
    </source>
</evidence>
<evidence type="ECO:0000313" key="5">
    <source>
        <dbReference type="Proteomes" id="UP001139722"/>
    </source>
</evidence>
<gene>
    <name evidence="4" type="ORF">BJ978_002200</name>
</gene>
<feature type="transmembrane region" description="Helical" evidence="3">
    <location>
        <begin position="121"/>
        <end position="138"/>
    </location>
</feature>
<keyword evidence="1" id="KW-0732">Signal</keyword>
<dbReference type="Proteomes" id="UP001139722">
    <property type="component" value="Unassembled WGS sequence"/>
</dbReference>
<evidence type="ECO:0000256" key="1">
    <source>
        <dbReference type="ARBA" id="ARBA00022729"/>
    </source>
</evidence>
<sequence length="389" mass="39768">MTETPNRPEDDRPADDRLATPSGDGAVPPIPTPADLGFTAAPVEPAAPAATPVPPYGPPPTEYGAPPAYGAPQAYGAPSTYPAPQAYAAPSAYPAPPTYGAPPAYGSPAASAPSPSARNPFGLTALITGIVAIVLAAIPFAAFIAWLPAIAAVAFGIAALVTKRSAKRGQGLTGLILGSIAFVLSIIMSVVSVFLVAAVSINAVNDSIESGFDSGYTGDDTDVEGDPSYEADTQIVGGSAAGTAEDPFPIGETVEIARLGEPLYSITIVAPNLDADDLVAAEADDNDSAPDGSSYVLVPVTVTYHDDALSPGSPVSAWEDLYLTFVTADGEEIEENYGAIPDAFFDLPDLQPGESGTGNYAFIVPDDAIADGTWLVSVGWELEYHVDAR</sequence>
<keyword evidence="3" id="KW-1133">Transmembrane helix</keyword>
<proteinExistence type="predicted"/>